<feature type="binding site" evidence="10">
    <location>
        <position position="61"/>
    </location>
    <ligand>
        <name>Na(+)</name>
        <dbReference type="ChEBI" id="CHEBI:29101"/>
        <note>structural</note>
    </ligand>
</feature>
<keyword evidence="10" id="KW-0915">Sodium</keyword>
<keyword evidence="10" id="KW-0406">Ion transport</keyword>
<keyword evidence="2 10" id="KW-1003">Cell membrane</keyword>
<evidence type="ECO:0000256" key="9">
    <source>
        <dbReference type="ARBA" id="ARBA00049940"/>
    </source>
</evidence>
<evidence type="ECO:0000256" key="10">
    <source>
        <dbReference type="HAMAP-Rule" id="MF_00454"/>
    </source>
</evidence>
<dbReference type="HAMAP" id="MF_00454">
    <property type="entry name" value="FluC"/>
    <property type="match status" value="1"/>
</dbReference>
<reference evidence="11" key="1">
    <citation type="submission" date="2020-12" db="EMBL/GenBank/DDBJ databases">
        <title>Genome public.</title>
        <authorList>
            <person name="Sun Q."/>
        </authorList>
    </citation>
    <scope>NUCLEOTIDE SEQUENCE</scope>
    <source>
        <strain evidence="11">CCM 8863</strain>
    </source>
</reference>
<keyword evidence="10" id="KW-0813">Transport</keyword>
<dbReference type="GO" id="GO:0005886">
    <property type="term" value="C:plasma membrane"/>
    <property type="evidence" value="ECO:0007669"/>
    <property type="project" value="UniProtKB-SubCell"/>
</dbReference>
<keyword evidence="3 10" id="KW-0812">Transmembrane</keyword>
<protein>
    <recommendedName>
        <fullName evidence="10">Fluoride-specific ion channel FluC</fullName>
    </recommendedName>
</protein>
<dbReference type="NCBIfam" id="NF001101">
    <property type="entry name" value="PRK00134.1"/>
    <property type="match status" value="1"/>
</dbReference>
<feature type="transmembrane region" description="Helical" evidence="10">
    <location>
        <begin position="77"/>
        <end position="95"/>
    </location>
</feature>
<comment type="subcellular location">
    <subcellularLocation>
        <location evidence="1 10">Cell membrane</location>
        <topology evidence="1 10">Multi-pass membrane protein</topology>
    </subcellularLocation>
</comment>
<dbReference type="GO" id="GO:0062054">
    <property type="term" value="F:fluoride channel activity"/>
    <property type="evidence" value="ECO:0007669"/>
    <property type="project" value="UniProtKB-UniRule"/>
</dbReference>
<evidence type="ECO:0000256" key="2">
    <source>
        <dbReference type="ARBA" id="ARBA00022475"/>
    </source>
</evidence>
<evidence type="ECO:0000256" key="3">
    <source>
        <dbReference type="ARBA" id="ARBA00022692"/>
    </source>
</evidence>
<keyword evidence="12" id="KW-1185">Reference proteome</keyword>
<keyword evidence="5 10" id="KW-0472">Membrane</keyword>
<proteinExistence type="inferred from homology"/>
<evidence type="ECO:0000256" key="8">
    <source>
        <dbReference type="ARBA" id="ARBA00035585"/>
    </source>
</evidence>
<comment type="function">
    <text evidence="9 10">Fluoride-specific ion channel. Important for reducing fluoride concentration in the cell, thus reducing its toxicity.</text>
</comment>
<sequence>MKPTIQVAAGAALGAVLRWFVILALGPGMQPLIAVNTLGSFLMGWRKPGPFLGTGLLGGFTSFSTFAVLLTESDPPLAAAYLTATLVSCIGGWLLGDFASGRTFSGRPTTHPGEVVE</sequence>
<feature type="binding site" evidence="10">
    <location>
        <position position="58"/>
    </location>
    <ligand>
        <name>Na(+)</name>
        <dbReference type="ChEBI" id="CHEBI:29101"/>
        <note>structural</note>
    </ligand>
</feature>
<comment type="catalytic activity">
    <reaction evidence="8">
        <text>fluoride(in) = fluoride(out)</text>
        <dbReference type="Rhea" id="RHEA:76159"/>
        <dbReference type="ChEBI" id="CHEBI:17051"/>
    </reaction>
    <physiologicalReaction direction="left-to-right" evidence="8">
        <dbReference type="Rhea" id="RHEA:76160"/>
    </physiologicalReaction>
</comment>
<comment type="caution">
    <text evidence="11">The sequence shown here is derived from an EMBL/GenBank/DDBJ whole genome shotgun (WGS) entry which is preliminary data.</text>
</comment>
<evidence type="ECO:0000313" key="11">
    <source>
        <dbReference type="EMBL" id="MBI8988781.1"/>
    </source>
</evidence>
<evidence type="ECO:0000256" key="6">
    <source>
        <dbReference type="ARBA" id="ARBA00023303"/>
    </source>
</evidence>
<dbReference type="RefSeq" id="WP_198737816.1">
    <property type="nucleotide sequence ID" value="NZ_JAEIOS010000010.1"/>
</dbReference>
<accession>A0A934I297</accession>
<keyword evidence="10" id="KW-0479">Metal-binding</keyword>
<evidence type="ECO:0000256" key="1">
    <source>
        <dbReference type="ARBA" id="ARBA00004651"/>
    </source>
</evidence>
<comment type="similarity">
    <text evidence="7 10">Belongs to the fluoride channel Fluc/FEX (TC 1.A.43) family.</text>
</comment>
<evidence type="ECO:0000313" key="12">
    <source>
        <dbReference type="Proteomes" id="UP000645966"/>
    </source>
</evidence>
<dbReference type="GO" id="GO:0140114">
    <property type="term" value="P:cellular detoxification of fluoride"/>
    <property type="evidence" value="ECO:0007669"/>
    <property type="project" value="UniProtKB-UniRule"/>
</dbReference>
<keyword evidence="4 10" id="KW-1133">Transmembrane helix</keyword>
<keyword evidence="6 10" id="KW-0407">Ion channel</keyword>
<feature type="transmembrane region" description="Helical" evidence="10">
    <location>
        <begin position="50"/>
        <end position="70"/>
    </location>
</feature>
<dbReference type="InterPro" id="IPR003691">
    <property type="entry name" value="FluC"/>
</dbReference>
<dbReference type="Proteomes" id="UP000645966">
    <property type="component" value="Unassembled WGS sequence"/>
</dbReference>
<comment type="activity regulation">
    <text evidence="10">Na(+) is not transported, but it plays an essential structural role and its presence is essential for fluoride channel function.</text>
</comment>
<evidence type="ECO:0000256" key="5">
    <source>
        <dbReference type="ARBA" id="ARBA00023136"/>
    </source>
</evidence>
<dbReference type="EMBL" id="JAEIOS010000010">
    <property type="protein sequence ID" value="MBI8988781.1"/>
    <property type="molecule type" value="Genomic_DNA"/>
</dbReference>
<dbReference type="GO" id="GO:0046872">
    <property type="term" value="F:metal ion binding"/>
    <property type="evidence" value="ECO:0007669"/>
    <property type="project" value="UniProtKB-KW"/>
</dbReference>
<dbReference type="AlphaFoldDB" id="A0A934I297"/>
<evidence type="ECO:0000256" key="7">
    <source>
        <dbReference type="ARBA" id="ARBA00035120"/>
    </source>
</evidence>
<dbReference type="Pfam" id="PF02537">
    <property type="entry name" value="CRCB"/>
    <property type="match status" value="1"/>
</dbReference>
<name>A0A934I297_9CORY</name>
<gene>
    <name evidence="10" type="primary">fluC</name>
    <name evidence="10" type="synonym">crcB</name>
    <name evidence="11" type="ORF">JDV75_03270</name>
</gene>
<organism evidence="11 12">
    <name type="scientific">Corynebacterium meridianum</name>
    <dbReference type="NCBI Taxonomy" id="2765363"/>
    <lineage>
        <taxon>Bacteria</taxon>
        <taxon>Bacillati</taxon>
        <taxon>Actinomycetota</taxon>
        <taxon>Actinomycetes</taxon>
        <taxon>Mycobacteriales</taxon>
        <taxon>Corynebacteriaceae</taxon>
        <taxon>Corynebacterium</taxon>
    </lineage>
</organism>
<comment type="caution">
    <text evidence="10">Lacks conserved residue(s) required for the propagation of feature annotation.</text>
</comment>
<evidence type="ECO:0000256" key="4">
    <source>
        <dbReference type="ARBA" id="ARBA00022989"/>
    </source>
</evidence>